<organism evidence="1 2">
    <name type="scientific">Ambrosiozyma monospora</name>
    <name type="common">Yeast</name>
    <name type="synonym">Endomycopsis monosporus</name>
    <dbReference type="NCBI Taxonomy" id="43982"/>
    <lineage>
        <taxon>Eukaryota</taxon>
        <taxon>Fungi</taxon>
        <taxon>Dikarya</taxon>
        <taxon>Ascomycota</taxon>
        <taxon>Saccharomycotina</taxon>
        <taxon>Pichiomycetes</taxon>
        <taxon>Pichiales</taxon>
        <taxon>Pichiaceae</taxon>
        <taxon>Ambrosiozyma</taxon>
    </lineage>
</organism>
<evidence type="ECO:0000313" key="2">
    <source>
        <dbReference type="Proteomes" id="UP001165064"/>
    </source>
</evidence>
<evidence type="ECO:0000313" key="1">
    <source>
        <dbReference type="EMBL" id="GME71162.1"/>
    </source>
</evidence>
<dbReference type="Proteomes" id="UP001165064">
    <property type="component" value="Unassembled WGS sequence"/>
</dbReference>
<gene>
    <name evidence="1" type="ORF">Amon02_000048000</name>
</gene>
<keyword evidence="2" id="KW-1185">Reference proteome</keyword>
<accession>A0ACB5SRY4</accession>
<dbReference type="EMBL" id="BSXS01000161">
    <property type="protein sequence ID" value="GME71162.1"/>
    <property type="molecule type" value="Genomic_DNA"/>
</dbReference>
<reference evidence="1" key="1">
    <citation type="submission" date="2023-04" db="EMBL/GenBank/DDBJ databases">
        <title>Ambrosiozyma monospora NBRC 10751.</title>
        <authorList>
            <person name="Ichikawa N."/>
            <person name="Sato H."/>
            <person name="Tonouchi N."/>
        </authorList>
    </citation>
    <scope>NUCLEOTIDE SEQUENCE</scope>
    <source>
        <strain evidence="1">NBRC 10751</strain>
    </source>
</reference>
<protein>
    <submittedName>
        <fullName evidence="1">Unnamed protein product</fullName>
    </submittedName>
</protein>
<comment type="caution">
    <text evidence="1">The sequence shown here is derived from an EMBL/GenBank/DDBJ whole genome shotgun (WGS) entry which is preliminary data.</text>
</comment>
<proteinExistence type="predicted"/>
<name>A0ACB5SRY4_AMBMO</name>
<sequence>MFPRACWLLKLFISLSFGQQEFIDLSEQNTKTIETGAQTISTSYNNINDFGGALANQQQYQPDPISHKLQEVYSKVSSSINPDQDWKRLFLIAGLTITIVAFTTEKLLFTSSSAEDPKDSESKGIISRAMNSLSGKFSSALSRSSSMLSFNHNSAGDGDPASKAKYRQILARGGYVGGLANDGNTCFMNSVIQCLASSNELVEFLESYSTNVENASKKVPFSIALAELLEKLNSKHGTKTPTYKTRTLLKVMKDGPNKHLFLGYNQEDAQEFYQSVMKQVEKEYTSRNTPTDKSSSKEKPAEKKNEKVQDKFVDYKEGMMTGLDNLGELGDVYIPAIQIDPSFPDAQNKMYPLKLVTPVDGLQCERIGCVRCGEMGGIRYSVISGLGLNLPSTTKASYTLTELLDDWIQEEIIDDVECNRCGLTEICAMLKENIVKYKEKNANGKMEKLIELTSKRVKEIEKELAKPIINDDAYERLHTKNKVQKSTKTKQAFFGRPPALLCIHINRSVFDPRTYMVRKNNAKLVFPMKLNLTDYVAESTDINTDARLAFRKQDEAKMKAEKERQDAVAAAAQAQVAEMMKEQDLEDNSEANGCKQQVDDLASEPDNENHQDGISASSTTNEVTDTASSFMSLEMNKSKQVDTNASSIVINDKLTYSLKSAISHFGTHNYGHYIAFRKYRNAWWRISDETVRLSSEEEVLGSQGTFMLFYELSERNDPKDEGILSYDAFSSSSSSSSSDSEDDLSKKVEDENNTEGEVEGSVKLPVDEAEKKEDAEASAEDSKTAISTDALEEELRQEQLIGVQANL</sequence>